<evidence type="ECO:0000256" key="1">
    <source>
        <dbReference type="ARBA" id="ARBA00009275"/>
    </source>
</evidence>
<dbReference type="InterPro" id="IPR001130">
    <property type="entry name" value="TatD-like"/>
</dbReference>
<comment type="caution">
    <text evidence="4">The sequence shown here is derived from an EMBL/GenBank/DDBJ whole genome shotgun (WGS) entry which is preliminary data.</text>
</comment>
<dbReference type="PIRSF" id="PIRSF005902">
    <property type="entry name" value="DNase_TatD"/>
    <property type="match status" value="1"/>
</dbReference>
<proteinExistence type="inferred from homology"/>
<dbReference type="EMBL" id="JACWEZ010000008">
    <property type="protein sequence ID" value="MBD1223605.1"/>
    <property type="molecule type" value="Genomic_DNA"/>
</dbReference>
<reference evidence="4 5" key="1">
    <citation type="submission" date="2020-09" db="EMBL/GenBank/DDBJ databases">
        <title>Draft Genome Sequences of Oil-Oxidizing Bacteria Halomonas titanicae, Marinobacter lutaoensis, and Virgibacillus halodenitrificans Isolated from Highly Saline Environments.</title>
        <authorList>
            <person name="Grouzdev D.S."/>
            <person name="Sokolova D.S."/>
            <person name="Semenova E.M."/>
            <person name="Borzenkov I.A."/>
            <person name="Bidzhieva S.K."/>
            <person name="Poltaraus A.B."/>
            <person name="Nazina T.N."/>
        </authorList>
    </citation>
    <scope>NUCLEOTIDE SEQUENCE [LARGE SCALE GENOMIC DNA]</scope>
    <source>
        <strain evidence="4 5">VKM B-3472D</strain>
    </source>
</reference>
<keyword evidence="2" id="KW-0479">Metal-binding</keyword>
<evidence type="ECO:0000256" key="3">
    <source>
        <dbReference type="ARBA" id="ARBA00022801"/>
    </source>
</evidence>
<evidence type="ECO:0000313" key="5">
    <source>
        <dbReference type="Proteomes" id="UP000621631"/>
    </source>
</evidence>
<dbReference type="InterPro" id="IPR018228">
    <property type="entry name" value="DNase_TatD-rel_CS"/>
</dbReference>
<dbReference type="Pfam" id="PF01026">
    <property type="entry name" value="TatD_DNase"/>
    <property type="match status" value="1"/>
</dbReference>
<organism evidence="4 5">
    <name type="scientific">Virgibacillus halodenitrificans</name>
    <name type="common">Bacillus halodenitrificans</name>
    <dbReference type="NCBI Taxonomy" id="1482"/>
    <lineage>
        <taxon>Bacteria</taxon>
        <taxon>Bacillati</taxon>
        <taxon>Bacillota</taxon>
        <taxon>Bacilli</taxon>
        <taxon>Bacillales</taxon>
        <taxon>Bacillaceae</taxon>
        <taxon>Virgibacillus</taxon>
    </lineage>
</organism>
<gene>
    <name evidence="4" type="ORF">IC602_13445</name>
</gene>
<keyword evidence="5" id="KW-1185">Reference proteome</keyword>
<comment type="similarity">
    <text evidence="1">Belongs to the metallo-dependent hydrolases superfamily. TatD-type hydrolase family.</text>
</comment>
<protein>
    <submittedName>
        <fullName evidence="4">TatD family hydrolase</fullName>
    </submittedName>
</protein>
<name>A0ABR7VNX1_VIRHA</name>
<evidence type="ECO:0000256" key="2">
    <source>
        <dbReference type="ARBA" id="ARBA00022723"/>
    </source>
</evidence>
<dbReference type="PROSITE" id="PS01137">
    <property type="entry name" value="TATD_1"/>
    <property type="match status" value="1"/>
</dbReference>
<dbReference type="GO" id="GO:0016787">
    <property type="term" value="F:hydrolase activity"/>
    <property type="evidence" value="ECO:0007669"/>
    <property type="project" value="UniProtKB-KW"/>
</dbReference>
<dbReference type="PANTHER" id="PTHR46317:SF1">
    <property type="entry name" value="HYDROLASE, TATD FAMILY"/>
    <property type="match status" value="1"/>
</dbReference>
<accession>A0ABR7VNX1</accession>
<dbReference type="Proteomes" id="UP000621631">
    <property type="component" value="Unassembled WGS sequence"/>
</dbReference>
<dbReference type="CDD" id="cd01310">
    <property type="entry name" value="TatD_DNAse"/>
    <property type="match status" value="1"/>
</dbReference>
<keyword evidence="3 4" id="KW-0378">Hydrolase</keyword>
<dbReference type="InterPro" id="IPR032466">
    <property type="entry name" value="Metal_Hydrolase"/>
</dbReference>
<dbReference type="Gene3D" id="3.20.20.140">
    <property type="entry name" value="Metal-dependent hydrolases"/>
    <property type="match status" value="1"/>
</dbReference>
<dbReference type="PANTHER" id="PTHR46317">
    <property type="entry name" value="HYDROLASE OF PHP SUPERFAMILY-RELATED PROTEIN"/>
    <property type="match status" value="1"/>
</dbReference>
<dbReference type="SUPFAM" id="SSF51556">
    <property type="entry name" value="Metallo-dependent hydrolases"/>
    <property type="match status" value="1"/>
</dbReference>
<evidence type="ECO:0000313" key="4">
    <source>
        <dbReference type="EMBL" id="MBD1223605.1"/>
    </source>
</evidence>
<sequence length="259" mass="30079">MKPIIDAHIHLDLYSAEERSSLLQGLDKTSTEALICVSNNYESAKKICKLAKQDRRIKPGVGYHPEQQLPTDTEKEALFHYIKKHHKEITTIGEVGLPYYTRKKKPEVSLTPYIELLEDFVKIAADLDKPIVLHAVYEDAPLVCDLLEKHRIQAAHFHWFKGDTKTVERMISNGYYISITPDCLYEQEIREIVRTYPLEQMMVETDGPWPFKGPFQHQLTHPKMIHTSIAEIAKLKGRDLGQVYDKLYENTVKFYRLLL</sequence>